<proteinExistence type="predicted"/>
<keyword evidence="2" id="KW-1185">Reference proteome</keyword>
<evidence type="ECO:0000313" key="2">
    <source>
        <dbReference type="Proteomes" id="UP001060215"/>
    </source>
</evidence>
<reference evidence="1 2" key="1">
    <citation type="journal article" date="2022" name="Plant J.">
        <title>Chromosome-level genome of Camellia lanceoleosa provides a valuable resource for understanding genome evolution and self-incompatibility.</title>
        <authorList>
            <person name="Gong W."/>
            <person name="Xiao S."/>
            <person name="Wang L."/>
            <person name="Liao Z."/>
            <person name="Chang Y."/>
            <person name="Mo W."/>
            <person name="Hu G."/>
            <person name="Li W."/>
            <person name="Zhao G."/>
            <person name="Zhu H."/>
            <person name="Hu X."/>
            <person name="Ji K."/>
            <person name="Xiang X."/>
            <person name="Song Q."/>
            <person name="Yuan D."/>
            <person name="Jin S."/>
            <person name="Zhang L."/>
        </authorList>
    </citation>
    <scope>NUCLEOTIDE SEQUENCE [LARGE SCALE GENOMIC DNA]</scope>
    <source>
        <strain evidence="1">SQ_2022a</strain>
    </source>
</reference>
<name>A0ACC0GPH4_9ERIC</name>
<organism evidence="1 2">
    <name type="scientific">Camellia lanceoleosa</name>
    <dbReference type="NCBI Taxonomy" id="1840588"/>
    <lineage>
        <taxon>Eukaryota</taxon>
        <taxon>Viridiplantae</taxon>
        <taxon>Streptophyta</taxon>
        <taxon>Embryophyta</taxon>
        <taxon>Tracheophyta</taxon>
        <taxon>Spermatophyta</taxon>
        <taxon>Magnoliopsida</taxon>
        <taxon>eudicotyledons</taxon>
        <taxon>Gunneridae</taxon>
        <taxon>Pentapetalae</taxon>
        <taxon>asterids</taxon>
        <taxon>Ericales</taxon>
        <taxon>Theaceae</taxon>
        <taxon>Camellia</taxon>
    </lineage>
</organism>
<dbReference type="Proteomes" id="UP001060215">
    <property type="component" value="Chromosome 9"/>
</dbReference>
<sequence length="97" mass="10554">MSSPATITELSAATPMLNPINDFFNSDLPQPPLSTVSSLSYTPSLVTSRPCRRLSLLAVTVASARRRRHCPSFSPPLLPPLIVSIIASHHYDPVIFI</sequence>
<comment type="caution">
    <text evidence="1">The sequence shown here is derived from an EMBL/GenBank/DDBJ whole genome shotgun (WGS) entry which is preliminary data.</text>
</comment>
<dbReference type="EMBL" id="CM045766">
    <property type="protein sequence ID" value="KAI8002382.1"/>
    <property type="molecule type" value="Genomic_DNA"/>
</dbReference>
<protein>
    <submittedName>
        <fullName evidence="1">Uncharacterized protein</fullName>
    </submittedName>
</protein>
<gene>
    <name evidence="1" type="ORF">LOK49_LG08G02954</name>
</gene>
<evidence type="ECO:0000313" key="1">
    <source>
        <dbReference type="EMBL" id="KAI8002382.1"/>
    </source>
</evidence>
<accession>A0ACC0GPH4</accession>